<sequence length="97" mass="10770">MYFNNVKALAVLAFTSAIVLVAAAPNPAGNISYRGDVGDVGHKNENSEKGVDSKNNDNYDKYDKQDKESHEEALKKHSRGRKAENADERSCRKEQSK</sequence>
<feature type="compositionally biased region" description="Basic and acidic residues" evidence="1">
    <location>
        <begin position="36"/>
        <end position="97"/>
    </location>
</feature>
<feature type="signal peptide" evidence="2">
    <location>
        <begin position="1"/>
        <end position="23"/>
    </location>
</feature>
<evidence type="ECO:0000256" key="2">
    <source>
        <dbReference type="SAM" id="SignalP"/>
    </source>
</evidence>
<organism evidence="3 4">
    <name type="scientific">Wallemia ichthyophaga</name>
    <dbReference type="NCBI Taxonomy" id="245174"/>
    <lineage>
        <taxon>Eukaryota</taxon>
        <taxon>Fungi</taxon>
        <taxon>Dikarya</taxon>
        <taxon>Basidiomycota</taxon>
        <taxon>Wallemiomycotina</taxon>
        <taxon>Wallemiomycetes</taxon>
        <taxon>Wallemiales</taxon>
        <taxon>Wallemiaceae</taxon>
        <taxon>Wallemia</taxon>
    </lineage>
</organism>
<accession>A0A4T0I7K9</accession>
<feature type="region of interest" description="Disordered" evidence="1">
    <location>
        <begin position="29"/>
        <end position="97"/>
    </location>
</feature>
<name>A0A4T0I7K9_WALIC</name>
<proteinExistence type="predicted"/>
<dbReference type="AlphaFoldDB" id="A0A4T0I7K9"/>
<protein>
    <submittedName>
        <fullName evidence="3">Uncharacterized protein</fullName>
    </submittedName>
</protein>
<reference evidence="3 4" key="1">
    <citation type="submission" date="2019-03" db="EMBL/GenBank/DDBJ databases">
        <title>Sequencing 23 genomes of Wallemia ichthyophaga.</title>
        <authorList>
            <person name="Gostincar C."/>
        </authorList>
    </citation>
    <scope>NUCLEOTIDE SEQUENCE [LARGE SCALE GENOMIC DNA]</scope>
    <source>
        <strain evidence="3 4">EXF-6200</strain>
    </source>
</reference>
<evidence type="ECO:0000256" key="1">
    <source>
        <dbReference type="SAM" id="MobiDB-lite"/>
    </source>
</evidence>
<gene>
    <name evidence="3" type="ORF">E3P86_04175</name>
</gene>
<feature type="chain" id="PRO_5020326591" evidence="2">
    <location>
        <begin position="24"/>
        <end position="97"/>
    </location>
</feature>
<dbReference type="EMBL" id="SPOI01000633">
    <property type="protein sequence ID" value="TIB25366.1"/>
    <property type="molecule type" value="Genomic_DNA"/>
</dbReference>
<evidence type="ECO:0000313" key="4">
    <source>
        <dbReference type="Proteomes" id="UP000310689"/>
    </source>
</evidence>
<comment type="caution">
    <text evidence="3">The sequence shown here is derived from an EMBL/GenBank/DDBJ whole genome shotgun (WGS) entry which is preliminary data.</text>
</comment>
<keyword evidence="2" id="KW-0732">Signal</keyword>
<evidence type="ECO:0000313" key="3">
    <source>
        <dbReference type="EMBL" id="TIB25366.1"/>
    </source>
</evidence>
<dbReference type="Proteomes" id="UP000310689">
    <property type="component" value="Unassembled WGS sequence"/>
</dbReference>